<dbReference type="Gene3D" id="3.40.50.300">
    <property type="entry name" value="P-loop containing nucleotide triphosphate hydrolases"/>
    <property type="match status" value="1"/>
</dbReference>
<keyword evidence="3" id="KW-0597">Phosphoprotein</keyword>
<dbReference type="SUPFAM" id="SSF56112">
    <property type="entry name" value="Protein kinase-like (PK-like)"/>
    <property type="match status" value="1"/>
</dbReference>
<evidence type="ECO:0000256" key="4">
    <source>
        <dbReference type="SAM" id="Coils"/>
    </source>
</evidence>
<dbReference type="InterPro" id="IPR008266">
    <property type="entry name" value="Tyr_kinase_AS"/>
</dbReference>
<dbReference type="InterPro" id="IPR053159">
    <property type="entry name" value="Hybrid_Histidine_Kinase"/>
</dbReference>
<dbReference type="Gene3D" id="3.30.565.10">
    <property type="entry name" value="Histidine kinase-like ATPase, C-terminal domain"/>
    <property type="match status" value="1"/>
</dbReference>
<dbReference type="Gene3D" id="1.10.510.10">
    <property type="entry name" value="Transferase(Phosphotransferase) domain 1"/>
    <property type="match status" value="1"/>
</dbReference>
<dbReference type="Pfam" id="PF00512">
    <property type="entry name" value="HisKA"/>
    <property type="match status" value="1"/>
</dbReference>
<dbReference type="SMART" id="SM00388">
    <property type="entry name" value="HisKA"/>
    <property type="match status" value="1"/>
</dbReference>
<evidence type="ECO:0000256" key="2">
    <source>
        <dbReference type="ARBA" id="ARBA00012438"/>
    </source>
</evidence>
<feature type="domain" description="PAC" evidence="7">
    <location>
        <begin position="1537"/>
        <end position="1589"/>
    </location>
</feature>
<evidence type="ECO:0000259" key="7">
    <source>
        <dbReference type="PROSITE" id="PS50113"/>
    </source>
</evidence>
<keyword evidence="8" id="KW-0418">Kinase</keyword>
<dbReference type="InterPro" id="IPR003594">
    <property type="entry name" value="HATPase_dom"/>
</dbReference>
<dbReference type="SUPFAM" id="SSF47384">
    <property type="entry name" value="Homodimeric domain of signal transducing histidine kinase"/>
    <property type="match status" value="1"/>
</dbReference>
<reference evidence="8 9" key="1">
    <citation type="submission" date="2017-11" db="EMBL/GenBank/DDBJ databases">
        <title>Complete genome of Rhizobium leguminosarum Norway, an ineffective micro-symbiont.</title>
        <authorList>
            <person name="Hoffrichter A."/>
            <person name="Liang J."/>
            <person name="Brachmann A."/>
            <person name="Marin M."/>
        </authorList>
    </citation>
    <scope>NUCLEOTIDE SEQUENCE [LARGE SCALE GENOMIC DNA]</scope>
    <source>
        <strain evidence="8 9">Norway</strain>
    </source>
</reference>
<proteinExistence type="predicted"/>
<dbReference type="PANTHER" id="PTHR43642">
    <property type="entry name" value="HYBRID SIGNAL TRANSDUCTION HISTIDINE KINASE G"/>
    <property type="match status" value="1"/>
</dbReference>
<dbReference type="PANTHER" id="PTHR43642:SF1">
    <property type="entry name" value="HYBRID SIGNAL TRANSDUCTION HISTIDINE KINASE G"/>
    <property type="match status" value="1"/>
</dbReference>
<dbReference type="InterPro" id="IPR000700">
    <property type="entry name" value="PAS-assoc_C"/>
</dbReference>
<protein>
    <recommendedName>
        <fullName evidence="2">histidine kinase</fullName>
        <ecNumber evidence="2">2.7.13.3</ecNumber>
    </recommendedName>
</protein>
<evidence type="ECO:0000313" key="9">
    <source>
        <dbReference type="Proteomes" id="UP000238523"/>
    </source>
</evidence>
<dbReference type="FunFam" id="3.30.450.20:FF:000099">
    <property type="entry name" value="Sensory box sensor histidine kinase"/>
    <property type="match status" value="1"/>
</dbReference>
<dbReference type="PROSITE" id="PS50113">
    <property type="entry name" value="PAC"/>
    <property type="match status" value="1"/>
</dbReference>
<dbReference type="SUPFAM" id="SSF52540">
    <property type="entry name" value="P-loop containing nucleoside triphosphate hydrolases"/>
    <property type="match status" value="1"/>
</dbReference>
<dbReference type="PROSITE" id="PS50109">
    <property type="entry name" value="HIS_KIN"/>
    <property type="match status" value="1"/>
</dbReference>
<dbReference type="InterPro" id="IPR003661">
    <property type="entry name" value="HisK_dim/P_dom"/>
</dbReference>
<evidence type="ECO:0000259" key="6">
    <source>
        <dbReference type="PROSITE" id="PS50109"/>
    </source>
</evidence>
<dbReference type="InterPro" id="IPR001610">
    <property type="entry name" value="PAC"/>
</dbReference>
<dbReference type="Pfam" id="PF08447">
    <property type="entry name" value="PAS_3"/>
    <property type="match status" value="1"/>
</dbReference>
<dbReference type="InterPro" id="IPR011009">
    <property type="entry name" value="Kinase-like_dom_sf"/>
</dbReference>
<name>A0A2K9Z3F4_RHILE</name>
<dbReference type="InterPro" id="IPR036097">
    <property type="entry name" value="HisK_dim/P_sf"/>
</dbReference>
<feature type="coiled-coil region" evidence="4">
    <location>
        <begin position="39"/>
        <end position="66"/>
    </location>
</feature>
<dbReference type="Gene3D" id="1.10.287.130">
    <property type="match status" value="1"/>
</dbReference>
<dbReference type="InterPro" id="IPR013655">
    <property type="entry name" value="PAS_fold_3"/>
</dbReference>
<dbReference type="InterPro" id="IPR036890">
    <property type="entry name" value="HATPase_C_sf"/>
</dbReference>
<dbReference type="RefSeq" id="WP_105006171.1">
    <property type="nucleotide sequence ID" value="NZ_CP025012.1"/>
</dbReference>
<dbReference type="SMART" id="SM00387">
    <property type="entry name" value="HATPase_c"/>
    <property type="match status" value="1"/>
</dbReference>
<dbReference type="SUPFAM" id="SSF55785">
    <property type="entry name" value="PYP-like sensor domain (PAS domain)"/>
    <property type="match status" value="1"/>
</dbReference>
<dbReference type="InterPro" id="IPR027417">
    <property type="entry name" value="P-loop_NTPase"/>
</dbReference>
<dbReference type="InterPro" id="IPR005467">
    <property type="entry name" value="His_kinase_dom"/>
</dbReference>
<dbReference type="EC" id="2.7.13.3" evidence="2"/>
<dbReference type="InterPro" id="IPR004358">
    <property type="entry name" value="Sig_transdc_His_kin-like_C"/>
</dbReference>
<keyword evidence="4" id="KW-0175">Coiled coil</keyword>
<dbReference type="PRINTS" id="PR00344">
    <property type="entry name" value="BCTRLSENSOR"/>
</dbReference>
<evidence type="ECO:0000313" key="8">
    <source>
        <dbReference type="EMBL" id="AUW42631.1"/>
    </source>
</evidence>
<dbReference type="SMART" id="SM00065">
    <property type="entry name" value="GAF"/>
    <property type="match status" value="1"/>
</dbReference>
<dbReference type="InterPro" id="IPR035965">
    <property type="entry name" value="PAS-like_dom_sf"/>
</dbReference>
<sequence length="1822" mass="201142">MDMSRYQPQVLREDRNFAVYRGWSPERNASVLLVMPVSANEAGEGLQRLEHELALAEKLEESWAAKPLALERGDGRPFLVLSDEGGTPLSNLLGEPFETERFMVIATNAAAALRKAHAVGLVHKDIRPDNFLVDTSGRVWLAGFGNAGPATPNDQPVGPPIAGVDLAYISPEQTGRVKRPVDARSDLYSLGVALYQILTGELPFVATDAMEWIHAHVARQPIPPDQRHEDVPPTLGAVVQKLLAKKPEERYQTVGGLEADLKRCLDSWHQSGRIHQFKVATNDAGDRLRVPDGLYGRSRQNDAIAAAFERVRSSSRAEVVLVSGPAGVGKSSIVHELRKKRLPQAGLFASGKFDQYTRDIPYATIAQAFRELVRQILGAGDEDLARWRKMLVEALGPNGQLMVNLVPELSLVIGEQLPAPDLPPQEAKARFHLIFRRFLNIFAMPNRPLVLFIDDVQWLDTATIELLERITVEPDVTDLLLICAYRDDEVPRDHPFSATREAMRNAPIHVQEEHLSPLTLDDLELLLADALQSETELVAPLAKLVHEKTEGNPFFVLQFLATMDDERLVAFDAVQGTWTWEPERIRTKGITANVAELVSSKLLRLPEVTLETVKLLACLGNGASLSTLGIVTGKSKQQVAAILWEAVQARFVLRVDDAFVFAHDRIQEAVYLLVPEDERPAIHLRIGRALMSKMTSSDLRDRIFEVIDQIGKGLDLITSDAEREQVSELFLEAGARAKTSAAYPSALRYLRTGLSLLDQRHWERRYRLMFALELQKAECEFLTGEHEEAEARLVELFARAASRVDEAAVVRLLSSLYVALGDQTKAVDVGLAFLRNLGIEWSAHPTEADLRMEIEAMRGLLGERAIKQLVDLPRMIDPDWLAAMDVLAYMILPALLTDSNLEDLIYTQMVNLSLKYGNCDASCYAYASFMVPLGLRFGDYASGRQFGDLGLALVDEYGLDRFKARVYTCYSCYVVPWARHLPESISLTRRAIEVGIAAGDLVYAATTAKSLVSNLLVSGEPLQVVENEGMQFLAMAKKAGFGLAADSAIGQLLLIRELNGQAGSARDDLPDRSSFLQRLQEAGSSLVLPLAWYWIQEIQARFLEGDYAAAVEAEYEARKVVHATRSFIDLGEYHFYGALAHAGAWGSATREERQFHMQSIQAHQKQIEIWAESCPQNFGNRRSLVAGEIARLEGRDLEALEFYEEAIRSARTYGFIQNEAISNELASRLCVARGLTTSTESFLRNARTSYAKWGAQPKVRQIDWPNRSLEIEKEQGPPSTGTAANHLDLAAVMEMSQAVSGEIVLDRLIERLMVTVVEHSGAVRGLLLLSQDGKMQIAAEAVTDQSGISVLLEPSGETGFPETVISYVSHTREVVILDDAQQADFFSGDAYVQRSGSTSVLCLPLVKQQQLVGILYLENGLSSHLFTEEQVAVLRLLASQAAISLENAALYREAQETQERARRAAEELRVSYDMIPAQAWNTQPDGLYPAFNKQWHDYTGISPESARAGGWVDSYHPEDRDKVVRKWTELVQTGTAGEIEARIVRHDGVSRVFLVRGAPMRDETGAIVKWFGTHTDIDDLKRVEEAQEVLARAGRLTALGELTASIAHEVNQPLMAIVTNAATCLRWLSDDQPNVDEARQAAERIIRDGHRAGDVITSIRALARKSPLAMADVDVNAMIEDVLVLTRGELQRHGITLQKVLSAGAGSAIGDRIQLQQVVLNLILNAVEAIGSFEGGSRRLQVTSEMSDKGKVLIAIADSGPGVELTKLDQIFEAFFTTKPGGMGMGLSICRSIVEAHGGRLWVSPNEPDGSVFSFTLKAAAT</sequence>
<dbReference type="InterPro" id="IPR029016">
    <property type="entry name" value="GAF-like_dom_sf"/>
</dbReference>
<dbReference type="Gene3D" id="3.30.450.40">
    <property type="match status" value="1"/>
</dbReference>
<dbReference type="CDD" id="cd00082">
    <property type="entry name" value="HisKA"/>
    <property type="match status" value="1"/>
</dbReference>
<dbReference type="CDD" id="cd00130">
    <property type="entry name" value="PAS"/>
    <property type="match status" value="1"/>
</dbReference>
<keyword evidence="8" id="KW-0808">Transferase</keyword>
<dbReference type="PROSITE" id="PS50011">
    <property type="entry name" value="PROTEIN_KINASE_DOM"/>
    <property type="match status" value="1"/>
</dbReference>
<evidence type="ECO:0000256" key="3">
    <source>
        <dbReference type="ARBA" id="ARBA00022553"/>
    </source>
</evidence>
<dbReference type="Pfam" id="PF00069">
    <property type="entry name" value="Pkinase"/>
    <property type="match status" value="1"/>
</dbReference>
<accession>A0A2K9Z3F4</accession>
<dbReference type="Proteomes" id="UP000238523">
    <property type="component" value="Chromosome"/>
</dbReference>
<dbReference type="EMBL" id="CP025012">
    <property type="protein sequence ID" value="AUW42631.1"/>
    <property type="molecule type" value="Genomic_DNA"/>
</dbReference>
<dbReference type="InterPro" id="IPR000719">
    <property type="entry name" value="Prot_kinase_dom"/>
</dbReference>
<dbReference type="Gene3D" id="3.30.450.20">
    <property type="entry name" value="PAS domain"/>
    <property type="match status" value="1"/>
</dbReference>
<dbReference type="InterPro" id="IPR000014">
    <property type="entry name" value="PAS"/>
</dbReference>
<dbReference type="SMART" id="SM00220">
    <property type="entry name" value="S_TKc"/>
    <property type="match status" value="1"/>
</dbReference>
<gene>
    <name evidence="8" type="ORF">CUJ84_Chr002270</name>
</gene>
<dbReference type="NCBIfam" id="TIGR00229">
    <property type="entry name" value="sensory_box"/>
    <property type="match status" value="1"/>
</dbReference>
<dbReference type="GO" id="GO:0000155">
    <property type="term" value="F:phosphorelay sensor kinase activity"/>
    <property type="evidence" value="ECO:0007669"/>
    <property type="project" value="InterPro"/>
</dbReference>
<dbReference type="PROSITE" id="PS00109">
    <property type="entry name" value="PROTEIN_KINASE_TYR"/>
    <property type="match status" value="1"/>
</dbReference>
<dbReference type="SUPFAM" id="SSF55874">
    <property type="entry name" value="ATPase domain of HSP90 chaperone/DNA topoisomerase II/histidine kinase"/>
    <property type="match status" value="1"/>
</dbReference>
<dbReference type="Pfam" id="PF01590">
    <property type="entry name" value="GAF"/>
    <property type="match status" value="1"/>
</dbReference>
<feature type="domain" description="Protein kinase" evidence="5">
    <location>
        <begin position="1"/>
        <end position="278"/>
    </location>
</feature>
<dbReference type="Pfam" id="PF13191">
    <property type="entry name" value="AAA_16"/>
    <property type="match status" value="1"/>
</dbReference>
<dbReference type="InterPro" id="IPR003018">
    <property type="entry name" value="GAF"/>
</dbReference>
<dbReference type="SUPFAM" id="SSF55781">
    <property type="entry name" value="GAF domain-like"/>
    <property type="match status" value="1"/>
</dbReference>
<feature type="domain" description="Histidine kinase" evidence="6">
    <location>
        <begin position="1605"/>
        <end position="1821"/>
    </location>
</feature>
<evidence type="ECO:0000256" key="1">
    <source>
        <dbReference type="ARBA" id="ARBA00000085"/>
    </source>
</evidence>
<dbReference type="InterPro" id="IPR041664">
    <property type="entry name" value="AAA_16"/>
</dbReference>
<evidence type="ECO:0000259" key="5">
    <source>
        <dbReference type="PROSITE" id="PS50011"/>
    </source>
</evidence>
<dbReference type="Pfam" id="PF02518">
    <property type="entry name" value="HATPase_c"/>
    <property type="match status" value="1"/>
</dbReference>
<dbReference type="CDD" id="cd14014">
    <property type="entry name" value="STKc_PknB_like"/>
    <property type="match status" value="1"/>
</dbReference>
<feature type="coiled-coil region" evidence="4">
    <location>
        <begin position="772"/>
        <end position="799"/>
    </location>
</feature>
<dbReference type="GO" id="GO:0005524">
    <property type="term" value="F:ATP binding"/>
    <property type="evidence" value="ECO:0007669"/>
    <property type="project" value="InterPro"/>
</dbReference>
<organism evidence="8 9">
    <name type="scientific">Rhizobium leguminosarum</name>
    <dbReference type="NCBI Taxonomy" id="384"/>
    <lineage>
        <taxon>Bacteria</taxon>
        <taxon>Pseudomonadati</taxon>
        <taxon>Pseudomonadota</taxon>
        <taxon>Alphaproteobacteria</taxon>
        <taxon>Hyphomicrobiales</taxon>
        <taxon>Rhizobiaceae</taxon>
        <taxon>Rhizobium/Agrobacterium group</taxon>
        <taxon>Rhizobium</taxon>
    </lineage>
</organism>
<dbReference type="SMART" id="SM00086">
    <property type="entry name" value="PAC"/>
    <property type="match status" value="1"/>
</dbReference>
<comment type="catalytic activity">
    <reaction evidence="1">
        <text>ATP + protein L-histidine = ADP + protein N-phospho-L-histidine.</text>
        <dbReference type="EC" id="2.7.13.3"/>
    </reaction>
</comment>